<proteinExistence type="predicted"/>
<dbReference type="PANTHER" id="PTHR13743:SF112">
    <property type="entry name" value="BEACH DOMAIN-CONTAINING PROTEIN"/>
    <property type="match status" value="1"/>
</dbReference>
<keyword evidence="3" id="KW-1185">Reference proteome</keyword>
<sequence length="214" mass="24357">MTHCVNAQWRYKHPIKGVNVNIMPCKHRTEAQTPHCGHYKVFLKSNTAAFRALVGAGYQTLQSLLLDFFQCRPSMSLLNALLDMLVDRKFDDREIPMIKSSDLLQHYGLDILQNLLRDSIPNRTSCFKAGVLSFLLDWFPQKEDGVMISKIAQLIQVIGGHSVTGKDIRKIFTLLRSERIRSRQSHCSLLLNSIGAMLREKGPTAFFEFNGFDS</sequence>
<reference evidence="2" key="1">
    <citation type="submission" date="2017-07" db="EMBL/GenBank/DDBJ databases">
        <title>Taro Niue Genome Assembly and Annotation.</title>
        <authorList>
            <person name="Atibalentja N."/>
            <person name="Keating K."/>
            <person name="Fields C.J."/>
        </authorList>
    </citation>
    <scope>NUCLEOTIDE SEQUENCE</scope>
    <source>
        <strain evidence="2">Niue_2</strain>
        <tissue evidence="2">Leaf</tissue>
    </source>
</reference>
<comment type="caution">
    <text evidence="2">The sequence shown here is derived from an EMBL/GenBank/DDBJ whole genome shotgun (WGS) entry which is preliminary data.</text>
</comment>
<dbReference type="InterPro" id="IPR050865">
    <property type="entry name" value="BEACH_Domain"/>
</dbReference>
<dbReference type="PANTHER" id="PTHR13743">
    <property type="entry name" value="BEIGE/BEACH-RELATED"/>
    <property type="match status" value="1"/>
</dbReference>
<gene>
    <name evidence="2" type="ORF">Taro_001298</name>
</gene>
<dbReference type="EMBL" id="NMUH01000027">
    <property type="protein sequence ID" value="MQL69023.1"/>
    <property type="molecule type" value="Genomic_DNA"/>
</dbReference>
<name>A0A843THQ7_COLES</name>
<organism evidence="2 3">
    <name type="scientific">Colocasia esculenta</name>
    <name type="common">Wild taro</name>
    <name type="synonym">Arum esculentum</name>
    <dbReference type="NCBI Taxonomy" id="4460"/>
    <lineage>
        <taxon>Eukaryota</taxon>
        <taxon>Viridiplantae</taxon>
        <taxon>Streptophyta</taxon>
        <taxon>Embryophyta</taxon>
        <taxon>Tracheophyta</taxon>
        <taxon>Spermatophyta</taxon>
        <taxon>Magnoliopsida</taxon>
        <taxon>Liliopsida</taxon>
        <taxon>Araceae</taxon>
        <taxon>Aroideae</taxon>
        <taxon>Colocasieae</taxon>
        <taxon>Colocasia</taxon>
    </lineage>
</organism>
<evidence type="ECO:0000259" key="1">
    <source>
        <dbReference type="Pfam" id="PF20425"/>
    </source>
</evidence>
<feature type="non-terminal residue" evidence="2">
    <location>
        <position position="214"/>
    </location>
</feature>
<dbReference type="AlphaFoldDB" id="A0A843THQ7"/>
<accession>A0A843THQ7</accession>
<dbReference type="InterPro" id="IPR046852">
    <property type="entry name" value="Neurobeachin_a-sol"/>
</dbReference>
<evidence type="ECO:0000313" key="3">
    <source>
        <dbReference type="Proteomes" id="UP000652761"/>
    </source>
</evidence>
<dbReference type="Proteomes" id="UP000652761">
    <property type="component" value="Unassembled WGS sequence"/>
</dbReference>
<evidence type="ECO:0000313" key="2">
    <source>
        <dbReference type="EMBL" id="MQL69023.1"/>
    </source>
</evidence>
<dbReference type="OrthoDB" id="26681at2759"/>
<dbReference type="Pfam" id="PF20425">
    <property type="entry name" value="Neurobeachin"/>
    <property type="match status" value="1"/>
</dbReference>
<protein>
    <recommendedName>
        <fullName evidence="1">Neurobeachin alpha-solenoid region domain-containing protein</fullName>
    </recommendedName>
</protein>
<feature type="domain" description="Neurobeachin alpha-solenoid region" evidence="1">
    <location>
        <begin position="47"/>
        <end position="198"/>
    </location>
</feature>